<proteinExistence type="predicted"/>
<dbReference type="InParanoid" id="A0A545ATF5"/>
<gene>
    <name evidence="4" type="ORF">FL583_13275</name>
</gene>
<dbReference type="SUPFAM" id="SSF55811">
    <property type="entry name" value="Nudix"/>
    <property type="match status" value="1"/>
</dbReference>
<dbReference type="InterPro" id="IPR015797">
    <property type="entry name" value="NUDIX_hydrolase-like_dom_sf"/>
</dbReference>
<dbReference type="GO" id="GO:0016787">
    <property type="term" value="F:hydrolase activity"/>
    <property type="evidence" value="ECO:0007669"/>
    <property type="project" value="UniProtKB-KW"/>
</dbReference>
<name>A0A545ATF5_9ACTN</name>
<accession>A0A545ATF5</accession>
<keyword evidence="2 4" id="KW-0378">Hydrolase</keyword>
<dbReference type="Gene3D" id="3.90.79.10">
    <property type="entry name" value="Nucleoside Triphosphate Pyrophosphohydrolase"/>
    <property type="match status" value="1"/>
</dbReference>
<protein>
    <submittedName>
        <fullName evidence="4">NUDIX hydrolase</fullName>
    </submittedName>
</protein>
<comment type="cofactor">
    <cofactor evidence="1">
        <name>Mg(2+)</name>
        <dbReference type="ChEBI" id="CHEBI:18420"/>
    </cofactor>
</comment>
<sequence>MTRRNRTRWALPSGDLTPGERLVDAVARRTRDTTGVDVFVTGLVGVYNGPEQLSLCFRAHPLSGEPTSPDVRWVDPTEFRTLDIPPETLRRIGHGLADRPLPYLG</sequence>
<organism evidence="4 5">
    <name type="scientific">Cryptosporangium phraense</name>
    <dbReference type="NCBI Taxonomy" id="2593070"/>
    <lineage>
        <taxon>Bacteria</taxon>
        <taxon>Bacillati</taxon>
        <taxon>Actinomycetota</taxon>
        <taxon>Actinomycetes</taxon>
        <taxon>Cryptosporangiales</taxon>
        <taxon>Cryptosporangiaceae</taxon>
        <taxon>Cryptosporangium</taxon>
    </lineage>
</organism>
<evidence type="ECO:0000256" key="1">
    <source>
        <dbReference type="ARBA" id="ARBA00001946"/>
    </source>
</evidence>
<dbReference type="Pfam" id="PF00293">
    <property type="entry name" value="NUDIX"/>
    <property type="match status" value="1"/>
</dbReference>
<evidence type="ECO:0000259" key="3">
    <source>
        <dbReference type="Pfam" id="PF00293"/>
    </source>
</evidence>
<reference evidence="4 5" key="1">
    <citation type="submission" date="2019-07" db="EMBL/GenBank/DDBJ databases">
        <title>Cryptosporangium phraense sp. nov., isolated from plant litter.</title>
        <authorList>
            <person name="Suriyachadkun C."/>
        </authorList>
    </citation>
    <scope>NUCLEOTIDE SEQUENCE [LARGE SCALE GENOMIC DNA]</scope>
    <source>
        <strain evidence="4 5">A-T 5661</strain>
    </source>
</reference>
<evidence type="ECO:0000256" key="2">
    <source>
        <dbReference type="ARBA" id="ARBA00022801"/>
    </source>
</evidence>
<dbReference type="OrthoDB" id="9814308at2"/>
<evidence type="ECO:0000313" key="5">
    <source>
        <dbReference type="Proteomes" id="UP000317982"/>
    </source>
</evidence>
<dbReference type="PANTHER" id="PTHR43046:SF16">
    <property type="entry name" value="ADP-RIBOSE PYROPHOSPHATASE YJHB-RELATED"/>
    <property type="match status" value="1"/>
</dbReference>
<dbReference type="EMBL" id="VIRS01000008">
    <property type="protein sequence ID" value="TQS44620.1"/>
    <property type="molecule type" value="Genomic_DNA"/>
</dbReference>
<comment type="caution">
    <text evidence="4">The sequence shown here is derived from an EMBL/GenBank/DDBJ whole genome shotgun (WGS) entry which is preliminary data.</text>
</comment>
<evidence type="ECO:0000313" key="4">
    <source>
        <dbReference type="EMBL" id="TQS44620.1"/>
    </source>
</evidence>
<dbReference type="AlphaFoldDB" id="A0A545ATF5"/>
<dbReference type="InterPro" id="IPR000086">
    <property type="entry name" value="NUDIX_hydrolase_dom"/>
</dbReference>
<dbReference type="Proteomes" id="UP000317982">
    <property type="component" value="Unassembled WGS sequence"/>
</dbReference>
<dbReference type="PANTHER" id="PTHR43046">
    <property type="entry name" value="GDP-MANNOSE MANNOSYL HYDROLASE"/>
    <property type="match status" value="1"/>
</dbReference>
<feature type="domain" description="Nudix hydrolase" evidence="3">
    <location>
        <begin position="4"/>
        <end position="80"/>
    </location>
</feature>
<keyword evidence="5" id="KW-1185">Reference proteome</keyword>